<dbReference type="InterPro" id="IPR026960">
    <property type="entry name" value="RVT-Znf"/>
</dbReference>
<protein>
    <recommendedName>
        <fullName evidence="1">Reverse transcriptase zinc-binding domain-containing protein</fullName>
    </recommendedName>
</protein>
<sequence>MPKIKIFLWQMCHNALPVRETLLRRGCHIDPQCPLCLTEIKTTDHLFGDCPQTIRPWNVAQLHNWIPHIRSRLNPMIGCLFSRRSLIRVMGKYFSVFPSYYGVYGTCEMLLFSNRRCFSLSNVFFGQKN</sequence>
<reference evidence="2" key="2">
    <citation type="submission" date="2020-07" db="EMBL/GenBank/DDBJ databases">
        <authorList>
            <person name="Vera ALvarez R."/>
            <person name="Arias-Moreno D.M."/>
            <person name="Jimenez-Jacinto V."/>
            <person name="Jimenez-Bremont J.F."/>
            <person name="Swaminathan K."/>
            <person name="Moose S.P."/>
            <person name="Guerrero-Gonzalez M.L."/>
            <person name="Marino-Ramirez L."/>
            <person name="Landsman D."/>
            <person name="Rodriguez-Kessler M."/>
            <person name="Delgado-Sanchez P."/>
        </authorList>
    </citation>
    <scope>NUCLEOTIDE SEQUENCE</scope>
    <source>
        <tissue evidence="2">Cladode</tissue>
    </source>
</reference>
<dbReference type="Pfam" id="PF13966">
    <property type="entry name" value="zf-RVT"/>
    <property type="match status" value="1"/>
</dbReference>
<dbReference type="EMBL" id="GISG01151401">
    <property type="protein sequence ID" value="MBA4647652.1"/>
    <property type="molecule type" value="Transcribed_RNA"/>
</dbReference>
<reference evidence="2" key="1">
    <citation type="journal article" date="2013" name="J. Plant Res.">
        <title>Effect of fungi and light on seed germination of three Opuntia species from semiarid lands of central Mexico.</title>
        <authorList>
            <person name="Delgado-Sanchez P."/>
            <person name="Jimenez-Bremont J.F."/>
            <person name="Guerrero-Gonzalez Mde L."/>
            <person name="Flores J."/>
        </authorList>
    </citation>
    <scope>NUCLEOTIDE SEQUENCE</scope>
    <source>
        <tissue evidence="2">Cladode</tissue>
    </source>
</reference>
<organism evidence="2">
    <name type="scientific">Opuntia streptacantha</name>
    <name type="common">Prickly pear cactus</name>
    <name type="synonym">Opuntia cardona</name>
    <dbReference type="NCBI Taxonomy" id="393608"/>
    <lineage>
        <taxon>Eukaryota</taxon>
        <taxon>Viridiplantae</taxon>
        <taxon>Streptophyta</taxon>
        <taxon>Embryophyta</taxon>
        <taxon>Tracheophyta</taxon>
        <taxon>Spermatophyta</taxon>
        <taxon>Magnoliopsida</taxon>
        <taxon>eudicotyledons</taxon>
        <taxon>Gunneridae</taxon>
        <taxon>Pentapetalae</taxon>
        <taxon>Caryophyllales</taxon>
        <taxon>Cactineae</taxon>
        <taxon>Cactaceae</taxon>
        <taxon>Opuntioideae</taxon>
        <taxon>Opuntia</taxon>
    </lineage>
</organism>
<evidence type="ECO:0000313" key="2">
    <source>
        <dbReference type="EMBL" id="MBA4647652.1"/>
    </source>
</evidence>
<evidence type="ECO:0000259" key="1">
    <source>
        <dbReference type="Pfam" id="PF13966"/>
    </source>
</evidence>
<accession>A0A7C8ZND3</accession>
<name>A0A7C8ZND3_OPUST</name>
<dbReference type="AlphaFoldDB" id="A0A7C8ZND3"/>
<proteinExistence type="predicted"/>
<feature type="domain" description="Reverse transcriptase zinc-binding" evidence="1">
    <location>
        <begin position="2"/>
        <end position="57"/>
    </location>
</feature>